<dbReference type="EMBL" id="JBHSNF010000002">
    <property type="protein sequence ID" value="MFC5526019.1"/>
    <property type="molecule type" value="Genomic_DNA"/>
</dbReference>
<feature type="compositionally biased region" description="Basic and acidic residues" evidence="1">
    <location>
        <begin position="1"/>
        <end position="11"/>
    </location>
</feature>
<dbReference type="RefSeq" id="WP_377319569.1">
    <property type="nucleotide sequence ID" value="NZ_JBHSNF010000002.1"/>
</dbReference>
<sequence>MNVANAEEREMTGLSTGGADLAAGPAKGSYKLWIEKPVGRFCVGFFVFVFAEVLVLVTLHWIFHII</sequence>
<feature type="transmembrane region" description="Helical" evidence="2">
    <location>
        <begin position="41"/>
        <end position="63"/>
    </location>
</feature>
<protein>
    <submittedName>
        <fullName evidence="3">Uncharacterized protein</fullName>
    </submittedName>
</protein>
<evidence type="ECO:0000256" key="2">
    <source>
        <dbReference type="SAM" id="Phobius"/>
    </source>
</evidence>
<keyword evidence="2" id="KW-1133">Transmembrane helix</keyword>
<feature type="region of interest" description="Disordered" evidence="1">
    <location>
        <begin position="1"/>
        <end position="23"/>
    </location>
</feature>
<proteinExistence type="predicted"/>
<keyword evidence="2" id="KW-0472">Membrane</keyword>
<comment type="caution">
    <text evidence="3">The sequence shown here is derived from an EMBL/GenBank/DDBJ whole genome shotgun (WGS) entry which is preliminary data.</text>
</comment>
<gene>
    <name evidence="3" type="ORF">ACFPPA_09715</name>
</gene>
<dbReference type="Proteomes" id="UP001596114">
    <property type="component" value="Unassembled WGS sequence"/>
</dbReference>
<name>A0ABW0QM42_9GAMM</name>
<evidence type="ECO:0000313" key="4">
    <source>
        <dbReference type="Proteomes" id="UP001596114"/>
    </source>
</evidence>
<organism evidence="3 4">
    <name type="scientific">Rhodanobacter ginsengisoli</name>
    <dbReference type="NCBI Taxonomy" id="418646"/>
    <lineage>
        <taxon>Bacteria</taxon>
        <taxon>Pseudomonadati</taxon>
        <taxon>Pseudomonadota</taxon>
        <taxon>Gammaproteobacteria</taxon>
        <taxon>Lysobacterales</taxon>
        <taxon>Rhodanobacteraceae</taxon>
        <taxon>Rhodanobacter</taxon>
    </lineage>
</organism>
<evidence type="ECO:0000256" key="1">
    <source>
        <dbReference type="SAM" id="MobiDB-lite"/>
    </source>
</evidence>
<evidence type="ECO:0000313" key="3">
    <source>
        <dbReference type="EMBL" id="MFC5526019.1"/>
    </source>
</evidence>
<reference evidence="4" key="1">
    <citation type="journal article" date="2019" name="Int. J. Syst. Evol. Microbiol.">
        <title>The Global Catalogue of Microorganisms (GCM) 10K type strain sequencing project: providing services to taxonomists for standard genome sequencing and annotation.</title>
        <authorList>
            <consortium name="The Broad Institute Genomics Platform"/>
            <consortium name="The Broad Institute Genome Sequencing Center for Infectious Disease"/>
            <person name="Wu L."/>
            <person name="Ma J."/>
        </authorList>
    </citation>
    <scope>NUCLEOTIDE SEQUENCE [LARGE SCALE GENOMIC DNA]</scope>
    <source>
        <strain evidence="4">CGMCC 1.16619</strain>
    </source>
</reference>
<accession>A0ABW0QM42</accession>
<keyword evidence="4" id="KW-1185">Reference proteome</keyword>
<keyword evidence="2" id="KW-0812">Transmembrane</keyword>